<feature type="compositionally biased region" description="Polar residues" evidence="1">
    <location>
        <begin position="494"/>
        <end position="503"/>
    </location>
</feature>
<feature type="compositionally biased region" description="Polar residues" evidence="1">
    <location>
        <begin position="788"/>
        <end position="797"/>
    </location>
</feature>
<keyword evidence="3" id="KW-1185">Reference proteome</keyword>
<organism evidence="2 3">
    <name type="scientific">Emydomyces testavorans</name>
    <dbReference type="NCBI Taxonomy" id="2070801"/>
    <lineage>
        <taxon>Eukaryota</taxon>
        <taxon>Fungi</taxon>
        <taxon>Dikarya</taxon>
        <taxon>Ascomycota</taxon>
        <taxon>Pezizomycotina</taxon>
        <taxon>Eurotiomycetes</taxon>
        <taxon>Eurotiomycetidae</taxon>
        <taxon>Onygenales</taxon>
        <taxon>Nannizziopsiaceae</taxon>
        <taxon>Emydomyces</taxon>
    </lineage>
</organism>
<feature type="region of interest" description="Disordered" evidence="1">
    <location>
        <begin position="752"/>
        <end position="819"/>
    </location>
</feature>
<feature type="region of interest" description="Disordered" evidence="1">
    <location>
        <begin position="837"/>
        <end position="1001"/>
    </location>
</feature>
<feature type="compositionally biased region" description="Polar residues" evidence="1">
    <location>
        <begin position="559"/>
        <end position="568"/>
    </location>
</feature>
<feature type="compositionally biased region" description="Pro residues" evidence="1">
    <location>
        <begin position="954"/>
        <end position="964"/>
    </location>
</feature>
<feature type="compositionally biased region" description="Basic and acidic residues" evidence="1">
    <location>
        <begin position="573"/>
        <end position="588"/>
    </location>
</feature>
<evidence type="ECO:0000256" key="1">
    <source>
        <dbReference type="SAM" id="MobiDB-lite"/>
    </source>
</evidence>
<feature type="compositionally biased region" description="Polar residues" evidence="1">
    <location>
        <begin position="407"/>
        <end position="442"/>
    </location>
</feature>
<reference evidence="2" key="1">
    <citation type="submission" date="2023-03" db="EMBL/GenBank/DDBJ databases">
        <title>Emydomyces testavorans Genome Sequence.</title>
        <authorList>
            <person name="Hoyer L."/>
        </authorList>
    </citation>
    <scope>NUCLEOTIDE SEQUENCE</scope>
    <source>
        <strain evidence="2">16-2883</strain>
    </source>
</reference>
<feature type="compositionally biased region" description="Low complexity" evidence="1">
    <location>
        <begin position="865"/>
        <end position="879"/>
    </location>
</feature>
<feature type="compositionally biased region" description="Low complexity" evidence="1">
    <location>
        <begin position="320"/>
        <end position="331"/>
    </location>
</feature>
<accession>A0AAF0DB21</accession>
<feature type="compositionally biased region" description="Polar residues" evidence="1">
    <location>
        <begin position="980"/>
        <end position="1001"/>
    </location>
</feature>
<feature type="region of interest" description="Disordered" evidence="1">
    <location>
        <begin position="1022"/>
        <end position="1052"/>
    </location>
</feature>
<feature type="compositionally biased region" description="Polar residues" evidence="1">
    <location>
        <begin position="91"/>
        <end position="115"/>
    </location>
</feature>
<proteinExistence type="predicted"/>
<gene>
    <name evidence="2" type="ORF">PRK78_000425</name>
</gene>
<feature type="compositionally biased region" description="Low complexity" evidence="1">
    <location>
        <begin position="478"/>
        <end position="493"/>
    </location>
</feature>
<sequence length="1126" mass="121119">MPRTRSQPISPGGFKSLEDVPRKRRSAKPTANNAENTDTRATTVASASTDNPARRVTKTTTRSSTSSTNKRAPKKRTRSTRSREPKDDQPNTEQPNTEEQTKPQGSEPTSQSPSITPAIAESTATPAAKSEHQISSSQNVNFSSSRKRDSVSPVNLPRTPSPRHSNKRLDNQPHGVLDVSQETVVTPPKEGPVAPAAEDLNSQSQITPPKGRHSSCTSLHLSSQQPQVTFPSTTSQTTQESSSVSTGLVAVSSTTQSCFQRPDPAAQLSSELRHHVSKPGVVNTTARSQEPVPQPRAPPQAVSGNTGSASITAHPQVRVQQSESSIQDSSQNTHPSAVFGANASSMPSSSAQPRFIRQRTPVFITPEGSPQPLRRESRPSRFRSGPSPLLRMAVLTRAQRYIDTSADSIQHESAPQSAFPSDNAERAQNSNTRVLSSVSSAPSIPVQPAVSTTPPGEPPNASAAIIPPGSTISASPLQQSTNTSTVTGVQTTSPRAFTRSSSGDPMEIDTSPRTGCMATQTSPSLILEYGPACPCCSAILRCPNGHPVWSQSQVRQFTRSIPLTQPNTAAPPVDREESKTQDTSDKRNPVTPRINRKRSRPQDMSENDAELRSAKRRELSAATIANHRNRQIVPYSQRRSRKLAEKKTVIGTALFTIPESPGTSESPKSPETPSVIKVLRHPASIARDNKTETADTEPRTPEAQQTRGWGIRGLLSSVPRSISRLITSFGETTENAEPITPPTPEAVRNAELSSSPTSEVVRNAELPSSPTSEVVRNAELSMPPTSKAVRNSESITPRTAALVDETEPTTPTTPPPVSGIQVVPNPMILTPYVPSPVTNPTSVTIAPSMKPRQELIEPRHPETRSPLPNLSHSLSPRPLDLGPRKDEVASCEEPVISLPAANSRDKGVAKPKKRKRSPSPEVIPNPPGVSYGMDLKYFCYSSESEEEEEELPLSEPPKPQPPSPQGILRARKRVRFDVSPQDTPSKLRLQRTTATADIATPSGTTITRSCLSREVELAELTEPSPGILPASHGSAVLSPSVGSPPTRKPSPPVTYKLDYDLFSSDDDDVEEEEVSPAKAEVLADTSVLRWPGANPYSPAFGSRIRGAPGPGQFGREFDRLRGTLVI</sequence>
<feature type="compositionally biased region" description="Low complexity" evidence="1">
    <location>
        <begin position="135"/>
        <end position="144"/>
    </location>
</feature>
<dbReference type="EMBL" id="CP120627">
    <property type="protein sequence ID" value="WEW54998.1"/>
    <property type="molecule type" value="Genomic_DNA"/>
</dbReference>
<feature type="compositionally biased region" description="Polar residues" evidence="1">
    <location>
        <begin position="752"/>
        <end position="774"/>
    </location>
</feature>
<dbReference type="AlphaFoldDB" id="A0AAF0DB21"/>
<protein>
    <submittedName>
        <fullName evidence="2">Uncharacterized protein</fullName>
    </submittedName>
</protein>
<evidence type="ECO:0000313" key="3">
    <source>
        <dbReference type="Proteomes" id="UP001219355"/>
    </source>
</evidence>
<feature type="compositionally biased region" description="Polar residues" evidence="1">
    <location>
        <begin position="342"/>
        <end position="352"/>
    </location>
</feature>
<evidence type="ECO:0000313" key="2">
    <source>
        <dbReference type="EMBL" id="WEW54998.1"/>
    </source>
</evidence>
<feature type="compositionally biased region" description="Acidic residues" evidence="1">
    <location>
        <begin position="943"/>
        <end position="952"/>
    </location>
</feature>
<dbReference type="Proteomes" id="UP001219355">
    <property type="component" value="Chromosome 1"/>
</dbReference>
<feature type="region of interest" description="Disordered" evidence="1">
    <location>
        <begin position="407"/>
        <end position="516"/>
    </location>
</feature>
<feature type="compositionally biased region" description="Basic and acidic residues" evidence="1">
    <location>
        <begin position="851"/>
        <end position="863"/>
    </location>
</feature>
<feature type="compositionally biased region" description="Low complexity" evidence="1">
    <location>
        <begin position="222"/>
        <end position="246"/>
    </location>
</feature>
<feature type="compositionally biased region" description="Basic residues" evidence="1">
    <location>
        <begin position="71"/>
        <end position="80"/>
    </location>
</feature>
<feature type="compositionally biased region" description="Low complexity" evidence="1">
    <location>
        <begin position="58"/>
        <end position="70"/>
    </location>
</feature>
<feature type="region of interest" description="Disordered" evidence="1">
    <location>
        <begin position="1"/>
        <end position="388"/>
    </location>
</feature>
<feature type="compositionally biased region" description="Polar residues" evidence="1">
    <location>
        <begin position="303"/>
        <end position="313"/>
    </location>
</feature>
<feature type="compositionally biased region" description="Polar residues" evidence="1">
    <location>
        <begin position="29"/>
        <end position="51"/>
    </location>
</feature>
<name>A0AAF0DB21_9EURO</name>
<feature type="region of interest" description="Disordered" evidence="1">
    <location>
        <begin position="559"/>
        <end position="615"/>
    </location>
</feature>